<protein>
    <recommendedName>
        <fullName evidence="3">DUF3368 domain-containing protein</fullName>
    </recommendedName>
</protein>
<evidence type="ECO:0008006" key="3">
    <source>
        <dbReference type="Google" id="ProtNLM"/>
    </source>
</evidence>
<evidence type="ECO:0000313" key="2">
    <source>
        <dbReference type="Proteomes" id="UP000774699"/>
    </source>
</evidence>
<gene>
    <name evidence="1" type="ORF">FJY86_04025</name>
</gene>
<dbReference type="Proteomes" id="UP000774699">
    <property type="component" value="Unassembled WGS sequence"/>
</dbReference>
<reference evidence="1" key="1">
    <citation type="submission" date="2019-03" db="EMBL/GenBank/DDBJ databases">
        <title>Lake Tanganyika Metagenome-Assembled Genomes (MAGs).</title>
        <authorList>
            <person name="Tran P."/>
        </authorList>
    </citation>
    <scope>NUCLEOTIDE SEQUENCE</scope>
    <source>
        <strain evidence="1">M_DeepCast_50m_m2_156</strain>
    </source>
</reference>
<dbReference type="InterPro" id="IPR021799">
    <property type="entry name" value="PIN-like_prokaryotic"/>
</dbReference>
<dbReference type="EMBL" id="VGJJ01000035">
    <property type="protein sequence ID" value="MBM3282476.1"/>
    <property type="molecule type" value="Genomic_DNA"/>
</dbReference>
<comment type="caution">
    <text evidence="1">The sequence shown here is derived from an EMBL/GenBank/DDBJ whole genome shotgun (WGS) entry which is preliminary data.</text>
</comment>
<evidence type="ECO:0000313" key="1">
    <source>
        <dbReference type="EMBL" id="MBM3282476.1"/>
    </source>
</evidence>
<dbReference type="PANTHER" id="PTHR39550">
    <property type="entry name" value="SLL0658 PROTEIN"/>
    <property type="match status" value="1"/>
</dbReference>
<name>A0A8T4C7G6_9ARCH</name>
<accession>A0A8T4C7G6</accession>
<dbReference type="Pfam" id="PF11848">
    <property type="entry name" value="DUF3368"/>
    <property type="match status" value="1"/>
</dbReference>
<dbReference type="AlphaFoldDB" id="A0A8T4C7G6"/>
<proteinExistence type="predicted"/>
<dbReference type="PANTHER" id="PTHR39550:SF1">
    <property type="entry name" value="SLL0658 PROTEIN"/>
    <property type="match status" value="1"/>
</dbReference>
<organism evidence="1 2">
    <name type="scientific">Candidatus Iainarchaeum sp</name>
    <dbReference type="NCBI Taxonomy" id="3101447"/>
    <lineage>
        <taxon>Archaea</taxon>
        <taxon>Candidatus Iainarchaeota</taxon>
        <taxon>Candidatus Iainarchaeia</taxon>
        <taxon>Candidatus Iainarchaeales</taxon>
        <taxon>Candidatus Iainarchaeaceae</taxon>
        <taxon>Candidatus Iainarchaeum</taxon>
    </lineage>
</organism>
<sequence length="177" mass="19901">MTKSLVISDSSSLILITKAGLLSIVCKDFRVEIPEKVYEETVIAGKELQRVDAFKIDEAIQSDSIKVKKIKPDTTSKMSSQLDEFNLGDGEKEAILLYQQENALVLLIDDRQGIKMAKLLNINWTTTPKLIVGLTKTSRISKRNGLEALRVVQLQGRYSLDFILDAMDEIEKTKEVK</sequence>